<dbReference type="EMBL" id="CP148753">
    <property type="protein sequence ID" value="WXR74720.1"/>
    <property type="molecule type" value="Genomic_DNA"/>
</dbReference>
<evidence type="ECO:0000256" key="2">
    <source>
        <dbReference type="SAM" id="SignalP"/>
    </source>
</evidence>
<dbReference type="CDD" id="cd07012">
    <property type="entry name" value="PBP2_Bug_TTT"/>
    <property type="match status" value="1"/>
</dbReference>
<dbReference type="RefSeq" id="WP_129242260.1">
    <property type="nucleotide sequence ID" value="NZ_CP148753.1"/>
</dbReference>
<dbReference type="PANTHER" id="PTHR42928:SF5">
    <property type="entry name" value="BLR1237 PROTEIN"/>
    <property type="match status" value="1"/>
</dbReference>
<organism evidence="3 5">
    <name type="scientific">Achromobacter veterisilvae</name>
    <dbReference type="NCBI Taxonomy" id="2069367"/>
    <lineage>
        <taxon>Bacteria</taxon>
        <taxon>Pseudomonadati</taxon>
        <taxon>Pseudomonadota</taxon>
        <taxon>Betaproteobacteria</taxon>
        <taxon>Burkholderiales</taxon>
        <taxon>Alcaligenaceae</taxon>
        <taxon>Achromobacter</taxon>
    </lineage>
</organism>
<evidence type="ECO:0000256" key="1">
    <source>
        <dbReference type="ARBA" id="ARBA00006987"/>
    </source>
</evidence>
<dbReference type="PIRSF" id="PIRSF017082">
    <property type="entry name" value="YflP"/>
    <property type="match status" value="1"/>
</dbReference>
<dbReference type="OrthoDB" id="5171643at2"/>
<reference evidence="4 6" key="2">
    <citation type="submission" date="2024-03" db="EMBL/GenBank/DDBJ databases">
        <title>Reference genomes for the five species model microbial community.</title>
        <authorList>
            <person name="Padfield D."/>
        </authorList>
    </citation>
    <scope>NUCLEOTIDE SEQUENCE [LARGE SCALE GENOMIC DNA]</scope>
    <source>
        <strain evidence="4 6">AB1</strain>
    </source>
</reference>
<dbReference type="PANTHER" id="PTHR42928">
    <property type="entry name" value="TRICARBOXYLATE-BINDING PROTEIN"/>
    <property type="match status" value="1"/>
</dbReference>
<feature type="signal peptide" evidence="2">
    <location>
        <begin position="1"/>
        <end position="24"/>
    </location>
</feature>
<dbReference type="InterPro" id="IPR042100">
    <property type="entry name" value="Bug_dom1"/>
</dbReference>
<evidence type="ECO:0000313" key="4">
    <source>
        <dbReference type="EMBL" id="WXR74720.1"/>
    </source>
</evidence>
<name>A0A446CNX1_9BURK</name>
<dbReference type="AlphaFoldDB" id="A0A446CNX1"/>
<keyword evidence="6" id="KW-1185">Reference proteome</keyword>
<proteinExistence type="inferred from homology"/>
<dbReference type="Gene3D" id="3.40.190.10">
    <property type="entry name" value="Periplasmic binding protein-like II"/>
    <property type="match status" value="1"/>
</dbReference>
<feature type="chain" id="PRO_5019263698" evidence="2">
    <location>
        <begin position="25"/>
        <end position="318"/>
    </location>
</feature>
<protein>
    <submittedName>
        <fullName evidence="4">Tripartite tricarboxylate transporter substrate binding protein</fullName>
    </submittedName>
</protein>
<dbReference type="InterPro" id="IPR005064">
    <property type="entry name" value="BUG"/>
</dbReference>
<dbReference type="EMBL" id="UFQC01000019">
    <property type="protein sequence ID" value="SSW69624.1"/>
    <property type="molecule type" value="Genomic_DNA"/>
</dbReference>
<evidence type="ECO:0000313" key="6">
    <source>
        <dbReference type="Proteomes" id="UP001456224"/>
    </source>
</evidence>
<dbReference type="Gene3D" id="3.40.190.150">
    <property type="entry name" value="Bordetella uptake gene, domain 1"/>
    <property type="match status" value="1"/>
</dbReference>
<dbReference type="Proteomes" id="UP001456224">
    <property type="component" value="Chromosome"/>
</dbReference>
<dbReference type="SUPFAM" id="SSF53850">
    <property type="entry name" value="Periplasmic binding protein-like II"/>
    <property type="match status" value="1"/>
</dbReference>
<gene>
    <name evidence="3" type="ORF">AVE30378_03589</name>
    <name evidence="4" type="ORF">WHX56_04265</name>
</gene>
<dbReference type="Proteomes" id="UP000289465">
    <property type="component" value="Unassembled WGS sequence"/>
</dbReference>
<accession>A0A446CNX1</accession>
<dbReference type="Pfam" id="PF03401">
    <property type="entry name" value="TctC"/>
    <property type="match status" value="1"/>
</dbReference>
<evidence type="ECO:0000313" key="3">
    <source>
        <dbReference type="EMBL" id="SSW69624.1"/>
    </source>
</evidence>
<sequence length="318" mass="33150">MRKHKLLAAALFTAAMGVGNAALASDVVKMIIPTAPGGGTDSLFRAAARYAEPYLDATVVVQNAGGAGGAIGVGQLARAKPDGLTMAGVWMGPITVAPHSIPTTYGLNDYIPVIQLDAAPYVLCVRKDFPANNGKELLEQLKSKPGHYTFGTDGVAGPGQLAAERVFQAFGAKARDIPYRGAGESMTALMGKVVDIYVGSVPPAVAMVKAGDVKCLLATSAGPVAALPQATTLTTLGIPEKETLLWHGIVVPAGTPDATVEHIADAFEKAANSPEMAKFFETAGVEKKILRRKAFSDHISKEYAELGDLVKELGLQKQ</sequence>
<evidence type="ECO:0000313" key="5">
    <source>
        <dbReference type="Proteomes" id="UP000289465"/>
    </source>
</evidence>
<reference evidence="3 5" key="1">
    <citation type="submission" date="2018-07" db="EMBL/GenBank/DDBJ databases">
        <authorList>
            <person name="Peeters C."/>
        </authorList>
    </citation>
    <scope>NUCLEOTIDE SEQUENCE [LARGE SCALE GENOMIC DNA]</scope>
    <source>
        <strain evidence="3 5">LMG 30378</strain>
    </source>
</reference>
<comment type="similarity">
    <text evidence="1">Belongs to the UPF0065 (bug) family.</text>
</comment>
<keyword evidence="2" id="KW-0732">Signal</keyword>